<dbReference type="Proteomes" id="UP000256542">
    <property type="component" value="Unassembled WGS sequence"/>
</dbReference>
<dbReference type="Pfam" id="PF04386">
    <property type="entry name" value="SspB"/>
    <property type="match status" value="1"/>
</dbReference>
<sequence length="127" mass="14311">MLPKRSYLLNAAYQWVSDNDMTPYLLVDAEQEGTVIPREFVQDGQIVLNISMSAVRHLIMDKEAVSFEARFSGKPMQVYVPMKAALALYAKENGDGFVFPDEEFPDSPTEPTPPKPEKKAFTLKVVK</sequence>
<dbReference type="GO" id="GO:0005829">
    <property type="term" value="C:cytosol"/>
    <property type="evidence" value="ECO:0007669"/>
    <property type="project" value="TreeGrafter"/>
</dbReference>
<feature type="region of interest" description="Disordered" evidence="1">
    <location>
        <begin position="100"/>
        <end position="127"/>
    </location>
</feature>
<dbReference type="RefSeq" id="WP_115898660.1">
    <property type="nucleotide sequence ID" value="NZ_QUNG01000012.1"/>
</dbReference>
<evidence type="ECO:0000256" key="1">
    <source>
        <dbReference type="SAM" id="MobiDB-lite"/>
    </source>
</evidence>
<dbReference type="NCBIfam" id="NF008769">
    <property type="entry name" value="PRK11798.2-5"/>
    <property type="match status" value="1"/>
</dbReference>
<dbReference type="InterPro" id="IPR007481">
    <property type="entry name" value="SspB"/>
</dbReference>
<gene>
    <name evidence="2" type="ORF">DFP81_11241</name>
</gene>
<accession>A0A3E0DGE2</accession>
<organism evidence="2 3">
    <name type="scientific">Marinomonas pollencensis</name>
    <dbReference type="NCBI Taxonomy" id="491954"/>
    <lineage>
        <taxon>Bacteria</taxon>
        <taxon>Pseudomonadati</taxon>
        <taxon>Pseudomonadota</taxon>
        <taxon>Gammaproteobacteria</taxon>
        <taxon>Oceanospirillales</taxon>
        <taxon>Oceanospirillaceae</taxon>
        <taxon>Marinomonas</taxon>
    </lineage>
</organism>
<dbReference type="GO" id="GO:0005840">
    <property type="term" value="C:ribosome"/>
    <property type="evidence" value="ECO:0007669"/>
    <property type="project" value="TreeGrafter"/>
</dbReference>
<dbReference type="PANTHER" id="PTHR37486">
    <property type="entry name" value="STRINGENT STARVATION PROTEIN B"/>
    <property type="match status" value="1"/>
</dbReference>
<dbReference type="PIRSF" id="PIRSF005276">
    <property type="entry name" value="SspB"/>
    <property type="match status" value="1"/>
</dbReference>
<evidence type="ECO:0000313" key="2">
    <source>
        <dbReference type="EMBL" id="REG81791.1"/>
    </source>
</evidence>
<evidence type="ECO:0000313" key="3">
    <source>
        <dbReference type="Proteomes" id="UP000256542"/>
    </source>
</evidence>
<reference evidence="2 3" key="1">
    <citation type="submission" date="2018-08" db="EMBL/GenBank/DDBJ databases">
        <title>Genomic Encyclopedia of Type Strains, Phase III (KMG-III): the genomes of soil and plant-associated and newly described type strains.</title>
        <authorList>
            <person name="Whitman W."/>
        </authorList>
    </citation>
    <scope>NUCLEOTIDE SEQUENCE [LARGE SCALE GENOMIC DNA]</scope>
    <source>
        <strain evidence="2 3">CECT 7375</strain>
    </source>
</reference>
<dbReference type="SUPFAM" id="SSF101738">
    <property type="entry name" value="SspB-like"/>
    <property type="match status" value="1"/>
</dbReference>
<dbReference type="GO" id="GO:0045732">
    <property type="term" value="P:positive regulation of protein catabolic process"/>
    <property type="evidence" value="ECO:0007669"/>
    <property type="project" value="TreeGrafter"/>
</dbReference>
<dbReference type="Gene3D" id="2.30.30.220">
    <property type="entry name" value="SspB-like"/>
    <property type="match status" value="1"/>
</dbReference>
<comment type="caution">
    <text evidence="2">The sequence shown here is derived from an EMBL/GenBank/DDBJ whole genome shotgun (WGS) entry which is preliminary data.</text>
</comment>
<protein>
    <submittedName>
        <fullName evidence="2">Stringent starvation protein B</fullName>
    </submittedName>
</protein>
<dbReference type="AlphaFoldDB" id="A0A3E0DGE2"/>
<dbReference type="EMBL" id="QUNG01000012">
    <property type="protein sequence ID" value="REG81791.1"/>
    <property type="molecule type" value="Genomic_DNA"/>
</dbReference>
<dbReference type="OrthoDB" id="9797358at2"/>
<keyword evidence="3" id="KW-1185">Reference proteome</keyword>
<name>A0A3E0DGE2_9GAMM</name>
<dbReference type="InterPro" id="IPR036760">
    <property type="entry name" value="SspB-like_sf"/>
</dbReference>
<proteinExistence type="predicted"/>
<dbReference type="PANTHER" id="PTHR37486:SF1">
    <property type="entry name" value="STRINGENT STARVATION PROTEIN B"/>
    <property type="match status" value="1"/>
</dbReference>